<evidence type="ECO:0000313" key="1">
    <source>
        <dbReference type="EMBL" id="JAE37879.1"/>
    </source>
</evidence>
<reference evidence="1" key="1">
    <citation type="submission" date="2014-09" db="EMBL/GenBank/DDBJ databases">
        <authorList>
            <person name="Magalhaes I.L.F."/>
            <person name="Oliveira U."/>
            <person name="Santos F.R."/>
            <person name="Vidigal T.H.D.A."/>
            <person name="Brescovit A.D."/>
            <person name="Santos A.J."/>
        </authorList>
    </citation>
    <scope>NUCLEOTIDE SEQUENCE</scope>
    <source>
        <tissue evidence="1">Shoot tissue taken approximately 20 cm above the soil surface</tissue>
    </source>
</reference>
<accession>A0A0A9HPV5</accession>
<name>A0A0A9HPV5_ARUDO</name>
<dbReference type="EMBL" id="GBRH01160017">
    <property type="protein sequence ID" value="JAE37879.1"/>
    <property type="molecule type" value="Transcribed_RNA"/>
</dbReference>
<proteinExistence type="predicted"/>
<protein>
    <submittedName>
        <fullName evidence="1">Uncharacterized protein</fullName>
    </submittedName>
</protein>
<dbReference type="AlphaFoldDB" id="A0A0A9HPV5"/>
<reference evidence="1" key="2">
    <citation type="journal article" date="2015" name="Data Brief">
        <title>Shoot transcriptome of the giant reed, Arundo donax.</title>
        <authorList>
            <person name="Barrero R.A."/>
            <person name="Guerrero F.D."/>
            <person name="Moolhuijzen P."/>
            <person name="Goolsby J.A."/>
            <person name="Tidwell J."/>
            <person name="Bellgard S.E."/>
            <person name="Bellgard M.I."/>
        </authorList>
    </citation>
    <scope>NUCLEOTIDE SEQUENCE</scope>
    <source>
        <tissue evidence="1">Shoot tissue taken approximately 20 cm above the soil surface</tissue>
    </source>
</reference>
<sequence length="63" mass="7465">MFIASRFGLGFSKGSFWLACCSEKWLKSQHLDNLVWEFGLYGVDWFAEFKMRAKIYQTSLIKF</sequence>
<organism evidence="1">
    <name type="scientific">Arundo donax</name>
    <name type="common">Giant reed</name>
    <name type="synonym">Donax arundinaceus</name>
    <dbReference type="NCBI Taxonomy" id="35708"/>
    <lineage>
        <taxon>Eukaryota</taxon>
        <taxon>Viridiplantae</taxon>
        <taxon>Streptophyta</taxon>
        <taxon>Embryophyta</taxon>
        <taxon>Tracheophyta</taxon>
        <taxon>Spermatophyta</taxon>
        <taxon>Magnoliopsida</taxon>
        <taxon>Liliopsida</taxon>
        <taxon>Poales</taxon>
        <taxon>Poaceae</taxon>
        <taxon>PACMAD clade</taxon>
        <taxon>Arundinoideae</taxon>
        <taxon>Arundineae</taxon>
        <taxon>Arundo</taxon>
    </lineage>
</organism>